<feature type="region of interest" description="Disordered" evidence="1">
    <location>
        <begin position="1"/>
        <end position="39"/>
    </location>
</feature>
<dbReference type="EMBL" id="CADCWM010001003">
    <property type="protein sequence ID" value="CAA9586708.1"/>
    <property type="molecule type" value="Genomic_DNA"/>
</dbReference>
<evidence type="ECO:0000313" key="2">
    <source>
        <dbReference type="EMBL" id="CAA9586708.1"/>
    </source>
</evidence>
<reference evidence="2" key="1">
    <citation type="submission" date="2020-02" db="EMBL/GenBank/DDBJ databases">
        <authorList>
            <person name="Meier V. D."/>
        </authorList>
    </citation>
    <scope>NUCLEOTIDE SEQUENCE</scope>
    <source>
        <strain evidence="2">AVDCRST_MAG88</strain>
    </source>
</reference>
<dbReference type="AlphaFoldDB" id="A0A6J4VXW2"/>
<feature type="non-terminal residue" evidence="2">
    <location>
        <position position="1"/>
    </location>
</feature>
<organism evidence="2">
    <name type="scientific">uncultured Thermomicrobiales bacterium</name>
    <dbReference type="NCBI Taxonomy" id="1645740"/>
    <lineage>
        <taxon>Bacteria</taxon>
        <taxon>Pseudomonadati</taxon>
        <taxon>Thermomicrobiota</taxon>
        <taxon>Thermomicrobia</taxon>
        <taxon>Thermomicrobiales</taxon>
        <taxon>environmental samples</taxon>
    </lineage>
</organism>
<name>A0A6J4VXW2_9BACT</name>
<gene>
    <name evidence="2" type="ORF">AVDCRST_MAG88-4055</name>
</gene>
<proteinExistence type="predicted"/>
<sequence length="71" mass="8119">GGLRRHPPAQQHHRGENHEAWPILPRPAHAGAMGDRRGNLPFPLQLHFRRRADRGLRLRTLAAGDLGRLRR</sequence>
<feature type="non-terminal residue" evidence="2">
    <location>
        <position position="71"/>
    </location>
</feature>
<evidence type="ECO:0000256" key="1">
    <source>
        <dbReference type="SAM" id="MobiDB-lite"/>
    </source>
</evidence>
<accession>A0A6J4VXW2</accession>
<protein>
    <submittedName>
        <fullName evidence="2">PreQ0 transporter YhhQ</fullName>
    </submittedName>
</protein>